<feature type="domain" description="Glycosyltransferase 61 catalytic" evidence="11">
    <location>
        <begin position="493"/>
        <end position="652"/>
    </location>
</feature>
<dbReference type="Proteomes" id="UP000467841">
    <property type="component" value="Unassembled WGS sequence"/>
</dbReference>
<dbReference type="InterPro" id="IPR002156">
    <property type="entry name" value="RNaseH_domain"/>
</dbReference>
<feature type="signal peptide" evidence="10">
    <location>
        <begin position="1"/>
        <end position="20"/>
    </location>
</feature>
<dbReference type="PANTHER" id="PTHR48437:SF1">
    <property type="entry name" value="INITIATOR BINDING DOMAIN-CONTAINING PROTEIN"/>
    <property type="match status" value="1"/>
</dbReference>
<evidence type="ECO:0000256" key="1">
    <source>
        <dbReference type="ARBA" id="ARBA00004141"/>
    </source>
</evidence>
<feature type="chain" id="PRO_5025388592" description="RNase H type-1 domain-containing protein" evidence="10">
    <location>
        <begin position="21"/>
        <end position="704"/>
    </location>
</feature>
<dbReference type="CDD" id="cd06222">
    <property type="entry name" value="RNase_H_like"/>
    <property type="match status" value="1"/>
</dbReference>
<evidence type="ECO:0000313" key="14">
    <source>
        <dbReference type="EMBL" id="CAA7021092.1"/>
    </source>
</evidence>
<evidence type="ECO:0000256" key="4">
    <source>
        <dbReference type="ARBA" id="ARBA00022679"/>
    </source>
</evidence>
<dbReference type="InterPro" id="IPR049625">
    <property type="entry name" value="Glyco_transf_61_cat"/>
</dbReference>
<dbReference type="AlphaFoldDB" id="A0A6D2I7C8"/>
<feature type="transmembrane region" description="Helical" evidence="9">
    <location>
        <begin position="106"/>
        <end position="126"/>
    </location>
</feature>
<evidence type="ECO:0000259" key="13">
    <source>
        <dbReference type="Pfam" id="PF13813"/>
    </source>
</evidence>
<dbReference type="GO" id="GO:0000139">
    <property type="term" value="C:Golgi membrane"/>
    <property type="evidence" value="ECO:0007669"/>
    <property type="project" value="UniProtKB-SubCell"/>
</dbReference>
<keyword evidence="4" id="KW-0808">Transferase</keyword>
<dbReference type="GO" id="GO:0003676">
    <property type="term" value="F:nucleic acid binding"/>
    <property type="evidence" value="ECO:0007669"/>
    <property type="project" value="InterPro"/>
</dbReference>
<keyword evidence="10" id="KW-0732">Signal</keyword>
<dbReference type="SUPFAM" id="SSF53098">
    <property type="entry name" value="Ribonuclease H-like"/>
    <property type="match status" value="1"/>
</dbReference>
<feature type="transmembrane region" description="Helical" evidence="9">
    <location>
        <begin position="147"/>
        <end position="166"/>
    </location>
</feature>
<reference evidence="14" key="1">
    <citation type="submission" date="2020-01" db="EMBL/GenBank/DDBJ databases">
        <authorList>
            <person name="Mishra B."/>
        </authorList>
    </citation>
    <scope>NUCLEOTIDE SEQUENCE [LARGE SCALE GENOMIC DNA]</scope>
</reference>
<dbReference type="InterPro" id="IPR036397">
    <property type="entry name" value="RNaseH_sf"/>
</dbReference>
<proteinExistence type="predicted"/>
<evidence type="ECO:0000256" key="9">
    <source>
        <dbReference type="SAM" id="Phobius"/>
    </source>
</evidence>
<name>A0A6D2I7C8_9BRAS</name>
<dbReference type="Pfam" id="PF04577">
    <property type="entry name" value="Glyco_transf_61"/>
    <property type="match status" value="1"/>
</dbReference>
<evidence type="ECO:0000256" key="2">
    <source>
        <dbReference type="ARBA" id="ARBA00004323"/>
    </source>
</evidence>
<dbReference type="InterPro" id="IPR007657">
    <property type="entry name" value="Glycosyltransferase_61"/>
</dbReference>
<evidence type="ECO:0000256" key="10">
    <source>
        <dbReference type="SAM" id="SignalP"/>
    </source>
</evidence>
<dbReference type="Pfam" id="PF13456">
    <property type="entry name" value="RVT_3"/>
    <property type="match status" value="1"/>
</dbReference>
<evidence type="ECO:0000259" key="11">
    <source>
        <dbReference type="Pfam" id="PF04577"/>
    </source>
</evidence>
<dbReference type="OrthoDB" id="529273at2759"/>
<dbReference type="PANTHER" id="PTHR48437">
    <property type="entry name" value="INITIATOR BINDING DOMAIN-CONTAINING PROTEIN"/>
    <property type="match status" value="1"/>
</dbReference>
<gene>
    <name evidence="14" type="ORF">MERR_LOCUS8327</name>
</gene>
<feature type="domain" description="Wax synthase" evidence="13">
    <location>
        <begin position="28"/>
        <end position="115"/>
    </location>
</feature>
<evidence type="ECO:0008006" key="16">
    <source>
        <dbReference type="Google" id="ProtNLM"/>
    </source>
</evidence>
<keyword evidence="15" id="KW-1185">Reference proteome</keyword>
<evidence type="ECO:0000259" key="12">
    <source>
        <dbReference type="Pfam" id="PF13456"/>
    </source>
</evidence>
<dbReference type="Pfam" id="PF13813">
    <property type="entry name" value="MBOAT_2"/>
    <property type="match status" value="1"/>
</dbReference>
<sequence length="704" mass="80060">MLFVILSTEILLTNLRVVFTTILNCDLEPQFDEPYLATSPQQFWGRRWNLVVSATLRAGVYAPVRRVCDRLMSSGWARSIGILAAFLVSGLFHELTFFYVTRETPTWEITWFFVLHGLFTAVEVTVKRRKILQRWWPVRHPHAVSRLLTMAFFLVTGAWLFLTQLIRCNPIKRGVDETLSELTLPHIIVQQAQADVLEWLKSRDAQHSRVQSSGNYGSVSSTRDLIWQWPSLGFHKCNFDASYDLHSNLSMAGWIIRDHTGVAFSWGTTNLGMSSSPLEAEAKALLIAMQQAWSLGLDHVIFEGDCKTLIDPILPSYLPWTPPQKNLPSGSCEGYFGNGFTRRVDFLRPRGGEGSWFRCFYSETLKSSICEGRNVRMVPDRIVMSKGGEKLEEVMGRKEEDELPEFREGAFEVAEEISRLSFNRNRRIGGGGSVISRRLVNEYIEEGGIKRHTMRDLVGSIRAVGTEDFVCEEWVEEPTLLVTRFEYANLYHTVTDWYSAYVSSRVTGLPNLPHVVFIDGHCTTQLEETWTALFSGIRYAKNFSKPLSVFRSTTSVHNVLFVRREDYLAHPRHGGRVQSRLINEEEVFDSLHRWVASGSTGLAKCRINLVNGLLAHMTMKDQVRAIQDASVIIGAHGAGLTHIVSATPNTTIFEIISVEFQRPHFELIAKWKGLEYHAMHLWKSRADPTAVIEKLKEILKSRGC</sequence>
<keyword evidence="3" id="KW-0328">Glycosyltransferase</keyword>
<evidence type="ECO:0000256" key="6">
    <source>
        <dbReference type="ARBA" id="ARBA00022989"/>
    </source>
</evidence>
<dbReference type="InterPro" id="IPR012337">
    <property type="entry name" value="RNaseH-like_sf"/>
</dbReference>
<dbReference type="Gene3D" id="3.30.420.10">
    <property type="entry name" value="Ribonuclease H-like superfamily/Ribonuclease H"/>
    <property type="match status" value="1"/>
</dbReference>
<comment type="subcellular location">
    <subcellularLocation>
        <location evidence="2">Golgi apparatus membrane</location>
        <topology evidence="2">Single-pass type II membrane protein</topology>
    </subcellularLocation>
    <subcellularLocation>
        <location evidence="1">Membrane</location>
        <topology evidence="1">Multi-pass membrane protein</topology>
    </subcellularLocation>
</comment>
<protein>
    <recommendedName>
        <fullName evidence="16">RNase H type-1 domain-containing protein</fullName>
    </recommendedName>
</protein>
<keyword evidence="8" id="KW-0325">Glycoprotein</keyword>
<dbReference type="InterPro" id="IPR032805">
    <property type="entry name" value="Wax_synthase_dom"/>
</dbReference>
<dbReference type="EMBL" id="CACVBM020000588">
    <property type="protein sequence ID" value="CAA7021092.1"/>
    <property type="molecule type" value="Genomic_DNA"/>
</dbReference>
<evidence type="ECO:0000256" key="3">
    <source>
        <dbReference type="ARBA" id="ARBA00022676"/>
    </source>
</evidence>
<keyword evidence="5 9" id="KW-0812">Transmembrane</keyword>
<keyword evidence="6 9" id="KW-1133">Transmembrane helix</keyword>
<evidence type="ECO:0000256" key="8">
    <source>
        <dbReference type="ARBA" id="ARBA00023180"/>
    </source>
</evidence>
<dbReference type="GO" id="GO:0016763">
    <property type="term" value="F:pentosyltransferase activity"/>
    <property type="evidence" value="ECO:0007669"/>
    <property type="project" value="UniProtKB-ARBA"/>
</dbReference>
<feature type="transmembrane region" description="Helical" evidence="9">
    <location>
        <begin position="80"/>
        <end position="100"/>
    </location>
</feature>
<feature type="domain" description="RNase H type-1" evidence="12">
    <location>
        <begin position="238"/>
        <end position="311"/>
    </location>
</feature>
<accession>A0A6D2I7C8</accession>
<organism evidence="14 15">
    <name type="scientific">Microthlaspi erraticum</name>
    <dbReference type="NCBI Taxonomy" id="1685480"/>
    <lineage>
        <taxon>Eukaryota</taxon>
        <taxon>Viridiplantae</taxon>
        <taxon>Streptophyta</taxon>
        <taxon>Embryophyta</taxon>
        <taxon>Tracheophyta</taxon>
        <taxon>Spermatophyta</taxon>
        <taxon>Magnoliopsida</taxon>
        <taxon>eudicotyledons</taxon>
        <taxon>Gunneridae</taxon>
        <taxon>Pentapetalae</taxon>
        <taxon>rosids</taxon>
        <taxon>malvids</taxon>
        <taxon>Brassicales</taxon>
        <taxon>Brassicaceae</taxon>
        <taxon>Coluteocarpeae</taxon>
        <taxon>Microthlaspi</taxon>
    </lineage>
</organism>
<keyword evidence="7 9" id="KW-0472">Membrane</keyword>
<evidence type="ECO:0000256" key="5">
    <source>
        <dbReference type="ARBA" id="ARBA00022692"/>
    </source>
</evidence>
<dbReference type="GO" id="GO:0004523">
    <property type="term" value="F:RNA-DNA hybrid ribonuclease activity"/>
    <property type="evidence" value="ECO:0007669"/>
    <property type="project" value="InterPro"/>
</dbReference>
<comment type="caution">
    <text evidence="14">The sequence shown here is derived from an EMBL/GenBank/DDBJ whole genome shotgun (WGS) entry which is preliminary data.</text>
</comment>
<evidence type="ECO:0000256" key="7">
    <source>
        <dbReference type="ARBA" id="ARBA00023136"/>
    </source>
</evidence>
<dbReference type="InterPro" id="IPR044730">
    <property type="entry name" value="RNase_H-like_dom_plant"/>
</dbReference>
<evidence type="ECO:0000313" key="15">
    <source>
        <dbReference type="Proteomes" id="UP000467841"/>
    </source>
</evidence>